<keyword evidence="3" id="KW-0808">Transferase</keyword>
<dbReference type="GO" id="GO:0015020">
    <property type="term" value="F:glucuronosyltransferase activity"/>
    <property type="evidence" value="ECO:0007669"/>
    <property type="project" value="InterPro"/>
</dbReference>
<dbReference type="PANTHER" id="PTHR45719:SF4">
    <property type="entry name" value="CORE-2_I-BRANCHING BETA-1,6-N-ACETYLGLUCOSAMINYLTRANSFERASE FAMILY PROTEIN"/>
    <property type="match status" value="1"/>
</dbReference>
<proteinExistence type="predicted"/>
<accession>A0A8T2WIV5</accession>
<reference evidence="6" key="1">
    <citation type="journal article" date="2021" name="J. Hered.">
        <title>Genome Assembly of Salicaceae Populus deltoides (Eastern Cottonwood) I-69 Based on Nanopore Sequencing and Hi-C Technologies.</title>
        <authorList>
            <person name="Bai S."/>
            <person name="Wu H."/>
            <person name="Zhang J."/>
            <person name="Pan Z."/>
            <person name="Zhao W."/>
            <person name="Li Z."/>
            <person name="Tong C."/>
        </authorList>
    </citation>
    <scope>NUCLEOTIDE SEQUENCE</scope>
    <source>
        <tissue evidence="6">Leaf</tissue>
    </source>
</reference>
<dbReference type="AlphaFoldDB" id="A0A8T2WIV5"/>
<dbReference type="EMBL" id="JACEGQ020000019">
    <property type="protein sequence ID" value="KAH8480778.1"/>
    <property type="molecule type" value="Genomic_DNA"/>
</dbReference>
<sequence length="238" mass="26916">MKAFYHPGNYYLIHVDADAPGKEHKDIAEFVSSDPVFGSVGNVWKPNLVTYRGPTMLATTLHAMSILSRSFKCNWIFNLIAFDYPLITQDGMWFFMLRREESLFFTHFLLNYIKDRGVVRNKKLFDLGDGNPIPPPLSTEDHGRPSPLELPLCITSKQMSLPSSFKTSSSSWVPTTNLYEMTTSRALPPASLSTTPSVGCDDKGFTLVTRKKRNKDIPKTTTRATPTFTSHVASFYYR</sequence>
<keyword evidence="2" id="KW-0328">Glycosyltransferase</keyword>
<evidence type="ECO:0000256" key="3">
    <source>
        <dbReference type="ARBA" id="ARBA00022679"/>
    </source>
</evidence>
<evidence type="ECO:0000256" key="5">
    <source>
        <dbReference type="ARBA" id="ARBA00023180"/>
    </source>
</evidence>
<evidence type="ECO:0000256" key="2">
    <source>
        <dbReference type="ARBA" id="ARBA00022676"/>
    </source>
</evidence>
<dbReference type="Proteomes" id="UP000807159">
    <property type="component" value="Chromosome 19"/>
</dbReference>
<comment type="subcellular location">
    <subcellularLocation>
        <location evidence="1">Membrane</location>
        <topology evidence="1">Single-pass type II membrane protein</topology>
    </subcellularLocation>
</comment>
<evidence type="ECO:0000256" key="4">
    <source>
        <dbReference type="ARBA" id="ARBA00023136"/>
    </source>
</evidence>
<keyword evidence="4" id="KW-0472">Membrane</keyword>
<name>A0A8T2WIV5_POPDE</name>
<dbReference type="InterPro" id="IPR003406">
    <property type="entry name" value="Glyco_trans_14"/>
</dbReference>
<evidence type="ECO:0000313" key="7">
    <source>
        <dbReference type="Proteomes" id="UP000807159"/>
    </source>
</evidence>
<organism evidence="6 7">
    <name type="scientific">Populus deltoides</name>
    <name type="common">Eastern poplar</name>
    <name type="synonym">Eastern cottonwood</name>
    <dbReference type="NCBI Taxonomy" id="3696"/>
    <lineage>
        <taxon>Eukaryota</taxon>
        <taxon>Viridiplantae</taxon>
        <taxon>Streptophyta</taxon>
        <taxon>Embryophyta</taxon>
        <taxon>Tracheophyta</taxon>
        <taxon>Spermatophyta</taxon>
        <taxon>Magnoliopsida</taxon>
        <taxon>eudicotyledons</taxon>
        <taxon>Gunneridae</taxon>
        <taxon>Pentapetalae</taxon>
        <taxon>rosids</taxon>
        <taxon>fabids</taxon>
        <taxon>Malpighiales</taxon>
        <taxon>Salicaceae</taxon>
        <taxon>Saliceae</taxon>
        <taxon>Populus</taxon>
    </lineage>
</organism>
<evidence type="ECO:0000313" key="6">
    <source>
        <dbReference type="EMBL" id="KAH8480778.1"/>
    </source>
</evidence>
<protein>
    <submittedName>
        <fullName evidence="6">Uncharacterized protein</fullName>
    </submittedName>
</protein>
<gene>
    <name evidence="6" type="ORF">H0E87_030873</name>
</gene>
<evidence type="ECO:0000256" key="1">
    <source>
        <dbReference type="ARBA" id="ARBA00004606"/>
    </source>
</evidence>
<dbReference type="GO" id="GO:0016020">
    <property type="term" value="C:membrane"/>
    <property type="evidence" value="ECO:0007669"/>
    <property type="project" value="UniProtKB-SubCell"/>
</dbReference>
<dbReference type="Pfam" id="PF02485">
    <property type="entry name" value="Branch"/>
    <property type="match status" value="1"/>
</dbReference>
<comment type="caution">
    <text evidence="6">The sequence shown here is derived from an EMBL/GenBank/DDBJ whole genome shotgun (WGS) entry which is preliminary data.</text>
</comment>
<keyword evidence="5" id="KW-0325">Glycoprotein</keyword>
<dbReference type="PANTHER" id="PTHR45719">
    <property type="entry name" value="GLYCOSYLTRANSFERASE"/>
    <property type="match status" value="1"/>
</dbReference>
<dbReference type="InterPro" id="IPR044610">
    <property type="entry name" value="GLCAT14A/B/C"/>
</dbReference>
<keyword evidence="7" id="KW-1185">Reference proteome</keyword>